<proteinExistence type="inferred from homology"/>
<organism evidence="3 4">
    <name type="scientific">Trypanosoma brucei gambiense (strain MHOM/CI/86/DAL972)</name>
    <dbReference type="NCBI Taxonomy" id="679716"/>
    <lineage>
        <taxon>Eukaryota</taxon>
        <taxon>Discoba</taxon>
        <taxon>Euglenozoa</taxon>
        <taxon>Kinetoplastea</taxon>
        <taxon>Metakinetoplastina</taxon>
        <taxon>Trypanosomatida</taxon>
        <taxon>Trypanosomatidae</taxon>
        <taxon>Trypanosoma</taxon>
    </lineage>
</organism>
<dbReference type="VEuPathDB" id="TriTrypDB:Tbg972.10.19630"/>
<dbReference type="GeneID" id="23865219"/>
<reference evidence="4" key="1">
    <citation type="journal article" date="2010" name="PLoS Negl. Trop. Dis.">
        <title>The genome sequence of Trypanosoma brucei gambiense, causative agent of chronic human african trypanosomiasis.</title>
        <authorList>
            <person name="Jackson A.P."/>
            <person name="Sanders M."/>
            <person name="Berry A."/>
            <person name="McQuillan J."/>
            <person name="Aslett M.A."/>
            <person name="Quail M.A."/>
            <person name="Chukualim B."/>
            <person name="Capewell P."/>
            <person name="MacLeod A."/>
            <person name="Melville S.E."/>
            <person name="Gibson W."/>
            <person name="Barry J.D."/>
            <person name="Berriman M."/>
            <person name="Hertz-Fowler C."/>
        </authorList>
    </citation>
    <scope>NUCLEOTIDE SEQUENCE [LARGE SCALE GENOMIC DNA]</scope>
    <source>
        <strain evidence="4">MHOM/CI/86/DAL972</strain>
    </source>
</reference>
<dbReference type="RefSeq" id="XP_011779119.1">
    <property type="nucleotide sequence ID" value="XM_011780817.1"/>
</dbReference>
<dbReference type="KEGG" id="tbg:TbgDal_X19630"/>
<evidence type="ECO:0000313" key="3">
    <source>
        <dbReference type="EMBL" id="CBH16855.1"/>
    </source>
</evidence>
<protein>
    <recommendedName>
        <fullName evidence="2">PIH1 N-terminal domain-containing protein</fullName>
    </recommendedName>
</protein>
<sequence>MLQPECQPGFCFDSVAVDGKTNVVVNVCGHESVGKALTKSMDVAPTSYLDEYGVDNLIVPISVRPPLKCEEGRCDFVIDVVVHPSLTERCVKGHRLFEHYITRLTTLAIEWILQECGVRLNARDCKLIKGTKYYSCTKRDVKQMISEMMRSMDTHLKNESTKTESESDLLGDKLKVDTNRKDVENSRSPLVTEMPASSGIQKGFLSKARLYGDKGSGECNESQSDPLLHLPENLRKKCQIVDLRQSSCTPQEPGKAGLISKCDEVLKNTPTIPTKPLHEWKVTSLSCDETVVVVRLHPPPGVTSMKSVNLEVTPGTIEIDETVVNLPKSIRVGEVSAKFLKSSSSLILTCPIA</sequence>
<dbReference type="PANTHER" id="PTHR22997">
    <property type="entry name" value="PIH1 DOMAIN-CONTAINING PROTEIN 1"/>
    <property type="match status" value="1"/>
</dbReference>
<dbReference type="GO" id="GO:0005737">
    <property type="term" value="C:cytoplasm"/>
    <property type="evidence" value="ECO:0007669"/>
    <property type="project" value="TreeGrafter"/>
</dbReference>
<evidence type="ECO:0000313" key="4">
    <source>
        <dbReference type="Proteomes" id="UP000002316"/>
    </source>
</evidence>
<feature type="domain" description="PIH1 N-terminal" evidence="2">
    <location>
        <begin position="7"/>
        <end position="133"/>
    </location>
</feature>
<gene>
    <name evidence="3" type="ORF">TbgDal_X19630</name>
</gene>
<name>D0A0U7_TRYB9</name>
<dbReference type="PANTHER" id="PTHR22997:SF8">
    <property type="entry name" value="PIH1 N-TERMINAL DOMAIN-CONTAINING PROTEIN"/>
    <property type="match status" value="1"/>
</dbReference>
<dbReference type="Proteomes" id="UP000002316">
    <property type="component" value="Chromosome 10"/>
</dbReference>
<dbReference type="Pfam" id="PF08190">
    <property type="entry name" value="PIH1"/>
    <property type="match status" value="1"/>
</dbReference>
<evidence type="ECO:0000259" key="2">
    <source>
        <dbReference type="Pfam" id="PF08190"/>
    </source>
</evidence>
<dbReference type="EMBL" id="FN554973">
    <property type="protein sequence ID" value="CBH16855.1"/>
    <property type="molecule type" value="Genomic_DNA"/>
</dbReference>
<dbReference type="OrthoDB" id="5135119at2759"/>
<dbReference type="AlphaFoldDB" id="D0A0U7"/>
<comment type="similarity">
    <text evidence="1">Belongs to the PIH1 family.</text>
</comment>
<accession>D0A0U7</accession>
<dbReference type="InterPro" id="IPR050734">
    <property type="entry name" value="PIH1/Kintoun_subfamily"/>
</dbReference>
<evidence type="ECO:0000256" key="1">
    <source>
        <dbReference type="ARBA" id="ARBA00008511"/>
    </source>
</evidence>
<dbReference type="InterPro" id="IPR012981">
    <property type="entry name" value="PIH1_N"/>
</dbReference>